<reference evidence="2" key="1">
    <citation type="journal article" date="2019" name="Int. J. Syst. Evol. Microbiol.">
        <title>The Global Catalogue of Microorganisms (GCM) 10K type strain sequencing project: providing services to taxonomists for standard genome sequencing and annotation.</title>
        <authorList>
            <consortium name="The Broad Institute Genomics Platform"/>
            <consortium name="The Broad Institute Genome Sequencing Center for Infectious Disease"/>
            <person name="Wu L."/>
            <person name="Ma J."/>
        </authorList>
    </citation>
    <scope>NUCLEOTIDE SEQUENCE [LARGE SCALE GENOMIC DNA]</scope>
    <source>
        <strain evidence="2">JCM 4253</strain>
    </source>
</reference>
<organism evidence="1 2">
    <name type="scientific">Streptomyces capoamus</name>
    <dbReference type="NCBI Taxonomy" id="68183"/>
    <lineage>
        <taxon>Bacteria</taxon>
        <taxon>Bacillati</taxon>
        <taxon>Actinomycetota</taxon>
        <taxon>Actinomycetes</taxon>
        <taxon>Kitasatosporales</taxon>
        <taxon>Streptomycetaceae</taxon>
        <taxon>Streptomyces</taxon>
    </lineage>
</organism>
<sequence length="45" mass="5202">MIVELPAGMGPEEYEFWDDATLTYYERQDDGTVISRPYNENEGAQ</sequence>
<dbReference type="AlphaFoldDB" id="A0A919KF01"/>
<accession>A0A919KF01</accession>
<comment type="caution">
    <text evidence="1">The sequence shown here is derived from an EMBL/GenBank/DDBJ whole genome shotgun (WGS) entry which is preliminary data.</text>
</comment>
<keyword evidence="2" id="KW-1185">Reference proteome</keyword>
<gene>
    <name evidence="1" type="ORF">GCM10018980_65830</name>
</gene>
<evidence type="ECO:0000313" key="2">
    <source>
        <dbReference type="Proteomes" id="UP000619355"/>
    </source>
</evidence>
<dbReference type="RefSeq" id="WP_189985758.1">
    <property type="nucleotide sequence ID" value="NZ_BNBF01000027.1"/>
</dbReference>
<evidence type="ECO:0000313" key="1">
    <source>
        <dbReference type="EMBL" id="GHG70821.1"/>
    </source>
</evidence>
<name>A0A919KF01_9ACTN</name>
<dbReference type="EMBL" id="BNBF01000027">
    <property type="protein sequence ID" value="GHG70821.1"/>
    <property type="molecule type" value="Genomic_DNA"/>
</dbReference>
<proteinExistence type="predicted"/>
<dbReference type="Proteomes" id="UP000619355">
    <property type="component" value="Unassembled WGS sequence"/>
</dbReference>
<protein>
    <submittedName>
        <fullName evidence="1">Uncharacterized protein</fullName>
    </submittedName>
</protein>